<dbReference type="AlphaFoldDB" id="A0A4C1XBG6"/>
<accession>A0A4C1XBG6</accession>
<evidence type="ECO:0000313" key="2">
    <source>
        <dbReference type="Proteomes" id="UP000299102"/>
    </source>
</evidence>
<dbReference type="Proteomes" id="UP000299102">
    <property type="component" value="Unassembled WGS sequence"/>
</dbReference>
<reference evidence="1 2" key="1">
    <citation type="journal article" date="2019" name="Commun. Biol.">
        <title>The bagworm genome reveals a unique fibroin gene that provides high tensile strength.</title>
        <authorList>
            <person name="Kono N."/>
            <person name="Nakamura H."/>
            <person name="Ohtoshi R."/>
            <person name="Tomita M."/>
            <person name="Numata K."/>
            <person name="Arakawa K."/>
        </authorList>
    </citation>
    <scope>NUCLEOTIDE SEQUENCE [LARGE SCALE GENOMIC DNA]</scope>
</reference>
<dbReference type="EMBL" id="BGZK01000785">
    <property type="protein sequence ID" value="GBP60322.1"/>
    <property type="molecule type" value="Genomic_DNA"/>
</dbReference>
<name>A0A4C1XBG6_EUMVA</name>
<keyword evidence="2" id="KW-1185">Reference proteome</keyword>
<organism evidence="1 2">
    <name type="scientific">Eumeta variegata</name>
    <name type="common">Bagworm moth</name>
    <name type="synonym">Eumeta japonica</name>
    <dbReference type="NCBI Taxonomy" id="151549"/>
    <lineage>
        <taxon>Eukaryota</taxon>
        <taxon>Metazoa</taxon>
        <taxon>Ecdysozoa</taxon>
        <taxon>Arthropoda</taxon>
        <taxon>Hexapoda</taxon>
        <taxon>Insecta</taxon>
        <taxon>Pterygota</taxon>
        <taxon>Neoptera</taxon>
        <taxon>Endopterygota</taxon>
        <taxon>Lepidoptera</taxon>
        <taxon>Glossata</taxon>
        <taxon>Ditrysia</taxon>
        <taxon>Tineoidea</taxon>
        <taxon>Psychidae</taxon>
        <taxon>Oiketicinae</taxon>
        <taxon>Eumeta</taxon>
    </lineage>
</organism>
<sequence length="101" mass="11260">MPSSDIVCGCAPAPAPPPVLFGEMLPKGVLHVYTGEVLDGILTIDPSREQYVYTEKRSLVRNKRRRLNLKRTSGLIKRVKHPAGDVTRLAYKSFNLRKSLA</sequence>
<protein>
    <submittedName>
        <fullName evidence="1">Uncharacterized protein</fullName>
    </submittedName>
</protein>
<gene>
    <name evidence="1" type="ORF">EVAR_26734_1</name>
</gene>
<evidence type="ECO:0000313" key="1">
    <source>
        <dbReference type="EMBL" id="GBP60322.1"/>
    </source>
</evidence>
<comment type="caution">
    <text evidence="1">The sequence shown here is derived from an EMBL/GenBank/DDBJ whole genome shotgun (WGS) entry which is preliminary data.</text>
</comment>
<proteinExistence type="predicted"/>